<organism evidence="5 6">
    <name type="scientific">Piptocephalis cylindrospora</name>
    <dbReference type="NCBI Taxonomy" id="1907219"/>
    <lineage>
        <taxon>Eukaryota</taxon>
        <taxon>Fungi</taxon>
        <taxon>Fungi incertae sedis</taxon>
        <taxon>Zoopagomycota</taxon>
        <taxon>Zoopagomycotina</taxon>
        <taxon>Zoopagomycetes</taxon>
        <taxon>Zoopagales</taxon>
        <taxon>Piptocephalidaceae</taxon>
        <taxon>Piptocephalis</taxon>
    </lineage>
</organism>
<dbReference type="GO" id="GO:0008320">
    <property type="term" value="F:protein transmembrane transporter activity"/>
    <property type="evidence" value="ECO:0007669"/>
    <property type="project" value="TreeGrafter"/>
</dbReference>
<dbReference type="PANTHER" id="PTHR15371:SF0">
    <property type="entry name" value="SD19278P"/>
    <property type="match status" value="1"/>
</dbReference>
<comment type="subcellular location">
    <subcellularLocation>
        <location evidence="1">Membrane</location>
        <topology evidence="1">Multi-pass membrane protein</topology>
    </subcellularLocation>
</comment>
<keyword evidence="2" id="KW-0812">Transmembrane</keyword>
<dbReference type="InterPro" id="IPR045238">
    <property type="entry name" value="Tim23-like"/>
</dbReference>
<name>A0A4P9Y8W3_9FUNG</name>
<dbReference type="Pfam" id="PF02466">
    <property type="entry name" value="Tim17"/>
    <property type="match status" value="1"/>
</dbReference>
<keyword evidence="4" id="KW-0472">Membrane</keyword>
<dbReference type="PANTHER" id="PTHR15371">
    <property type="entry name" value="TIM23"/>
    <property type="match status" value="1"/>
</dbReference>
<dbReference type="OrthoDB" id="159299at2759"/>
<dbReference type="GO" id="GO:0005744">
    <property type="term" value="C:TIM23 mitochondrial import inner membrane translocase complex"/>
    <property type="evidence" value="ECO:0007669"/>
    <property type="project" value="TreeGrafter"/>
</dbReference>
<sequence>MSTSPSMYQTPQTPGQEQVEDYQNVSSFLQGVDFNKAKPNALKGIPSTNAELDYIYTDLTPNNGLHGGRSWNDELCYGAGTTYLAGLSLGGVWGFREGLAQTKDVTSRKLRVNGILNACTRRGPFLANSAGVLALLYFSADGIFGKIRGKRDASTSILAAVGAGMLFRSTAGFRAARIAGTIGGSLALVWHAGKYILNRSEE</sequence>
<evidence type="ECO:0000256" key="4">
    <source>
        <dbReference type="ARBA" id="ARBA00023136"/>
    </source>
</evidence>
<reference evidence="6" key="1">
    <citation type="journal article" date="2018" name="Nat. Microbiol.">
        <title>Leveraging single-cell genomics to expand the fungal tree of life.</title>
        <authorList>
            <person name="Ahrendt S.R."/>
            <person name="Quandt C.A."/>
            <person name="Ciobanu D."/>
            <person name="Clum A."/>
            <person name="Salamov A."/>
            <person name="Andreopoulos B."/>
            <person name="Cheng J.F."/>
            <person name="Woyke T."/>
            <person name="Pelin A."/>
            <person name="Henrissat B."/>
            <person name="Reynolds N.K."/>
            <person name="Benny G.L."/>
            <person name="Smith M.E."/>
            <person name="James T.Y."/>
            <person name="Grigoriev I.V."/>
        </authorList>
    </citation>
    <scope>NUCLEOTIDE SEQUENCE [LARGE SCALE GENOMIC DNA]</scope>
</reference>
<evidence type="ECO:0000256" key="2">
    <source>
        <dbReference type="ARBA" id="ARBA00022692"/>
    </source>
</evidence>
<keyword evidence="3" id="KW-1133">Transmembrane helix</keyword>
<keyword evidence="6" id="KW-1185">Reference proteome</keyword>
<dbReference type="GO" id="GO:0030150">
    <property type="term" value="P:protein import into mitochondrial matrix"/>
    <property type="evidence" value="ECO:0007669"/>
    <property type="project" value="TreeGrafter"/>
</dbReference>
<evidence type="ECO:0000256" key="3">
    <source>
        <dbReference type="ARBA" id="ARBA00022989"/>
    </source>
</evidence>
<proteinExistence type="predicted"/>
<evidence type="ECO:0000256" key="1">
    <source>
        <dbReference type="ARBA" id="ARBA00004141"/>
    </source>
</evidence>
<dbReference type="AlphaFoldDB" id="A0A4P9Y8W3"/>
<evidence type="ECO:0000313" key="6">
    <source>
        <dbReference type="Proteomes" id="UP000267251"/>
    </source>
</evidence>
<protein>
    <submittedName>
        <fullName evidence="5">Tim17/Tim22/Tim23/Pmp24 family-domain-containing protein</fullName>
    </submittedName>
</protein>
<evidence type="ECO:0000313" key="5">
    <source>
        <dbReference type="EMBL" id="RKP14430.1"/>
    </source>
</evidence>
<dbReference type="Proteomes" id="UP000267251">
    <property type="component" value="Unassembled WGS sequence"/>
</dbReference>
<gene>
    <name evidence="5" type="ORF">BJ684DRAFT_19168</name>
</gene>
<dbReference type="EMBL" id="KZ987836">
    <property type="protein sequence ID" value="RKP14430.1"/>
    <property type="molecule type" value="Genomic_DNA"/>
</dbReference>
<accession>A0A4P9Y8W3</accession>